<dbReference type="Proteomes" id="UP001628179">
    <property type="component" value="Unassembled WGS sequence"/>
</dbReference>
<protein>
    <submittedName>
        <fullName evidence="1">Phosphohydrolase</fullName>
    </submittedName>
</protein>
<evidence type="ECO:0000313" key="1">
    <source>
        <dbReference type="EMBL" id="GAB1318505.1"/>
    </source>
</evidence>
<dbReference type="GeneID" id="98179458"/>
<organism evidence="1 2">
    <name type="scientific">Madurella fahalii</name>
    <dbReference type="NCBI Taxonomy" id="1157608"/>
    <lineage>
        <taxon>Eukaryota</taxon>
        <taxon>Fungi</taxon>
        <taxon>Dikarya</taxon>
        <taxon>Ascomycota</taxon>
        <taxon>Pezizomycotina</taxon>
        <taxon>Sordariomycetes</taxon>
        <taxon>Sordariomycetidae</taxon>
        <taxon>Sordariales</taxon>
        <taxon>Sordariales incertae sedis</taxon>
        <taxon>Madurella</taxon>
    </lineage>
</organism>
<dbReference type="PIRSF" id="PIRSF035170">
    <property type="entry name" value="HD_phosphohydro"/>
    <property type="match status" value="1"/>
</dbReference>
<comment type="caution">
    <text evidence="1">The sequence shown here is derived from an EMBL/GenBank/DDBJ whole genome shotgun (WGS) entry which is preliminary data.</text>
</comment>
<dbReference type="RefSeq" id="XP_070920236.1">
    <property type="nucleotide sequence ID" value="XM_071064135.1"/>
</dbReference>
<proteinExistence type="predicted"/>
<gene>
    <name evidence="1" type="ORF">MFIFM68171_08715</name>
</gene>
<dbReference type="PANTHER" id="PTHR21174">
    <property type="match status" value="1"/>
</dbReference>
<reference evidence="1 2" key="1">
    <citation type="submission" date="2024-09" db="EMBL/GenBank/DDBJ databases">
        <title>Itraconazole resistance in Madurella fahalii resulting from another homologue of gene encoding cytochrome P450 14-alpha sterol demethylase (CYP51).</title>
        <authorList>
            <person name="Yoshioka I."/>
            <person name="Fahal A.H."/>
            <person name="Kaneko S."/>
            <person name="Yaguchi T."/>
        </authorList>
    </citation>
    <scope>NUCLEOTIDE SEQUENCE [LARGE SCALE GENOMIC DNA]</scope>
    <source>
        <strain evidence="1 2">IFM 68171</strain>
    </source>
</reference>
<dbReference type="EMBL" id="BAAFSV010000005">
    <property type="protein sequence ID" value="GAB1318505.1"/>
    <property type="molecule type" value="Genomic_DNA"/>
</dbReference>
<sequence length="208" mass="23617">MTLITPALTKELTLLYSEPARHYHSIKHVNALLDLLATYRRHFTDPDAVEAAIWFHDAVYDPRAQGHANELESAKLAVDRLSGSDGLSVDAERLMRIRKMIEATATHTVPASLNEAEAADAAMFLDMDLSILGADETTFDEYEAAVRKEYDFVAEDAWRAGRMAVLKRFGERERIYHSELFRGLFEDAARRNLKRSIERLDTRPGDVH</sequence>
<dbReference type="PANTHER" id="PTHR21174:SF0">
    <property type="entry name" value="HD PHOSPHOHYDROLASE FAMILY PROTEIN-RELATED"/>
    <property type="match status" value="1"/>
</dbReference>
<dbReference type="InterPro" id="IPR009218">
    <property type="entry name" value="HD_phosphohydro"/>
</dbReference>
<accession>A0ABQ0GLC9</accession>
<keyword evidence="2" id="KW-1185">Reference proteome</keyword>
<dbReference type="SUPFAM" id="SSF109604">
    <property type="entry name" value="HD-domain/PDEase-like"/>
    <property type="match status" value="1"/>
</dbReference>
<evidence type="ECO:0000313" key="2">
    <source>
        <dbReference type="Proteomes" id="UP001628179"/>
    </source>
</evidence>
<name>A0ABQ0GLC9_9PEZI</name>